<dbReference type="AlphaFoldDB" id="A0A2R5F9V7"/>
<dbReference type="EMBL" id="BDOQ01000013">
    <property type="protein sequence ID" value="GBG14996.1"/>
    <property type="molecule type" value="Genomic_DNA"/>
</dbReference>
<dbReference type="PROSITE" id="PS51257">
    <property type="entry name" value="PROKAR_LIPOPROTEIN"/>
    <property type="match status" value="1"/>
</dbReference>
<feature type="domain" description="PpiC" evidence="8">
    <location>
        <begin position="126"/>
        <end position="237"/>
    </location>
</feature>
<comment type="caution">
    <text evidence="9">The sequence shown here is derived from an EMBL/GenBank/DDBJ whole genome shotgun (WGS) entry which is preliminary data.</text>
</comment>
<keyword evidence="5" id="KW-0697">Rotamase</keyword>
<dbReference type="Proteomes" id="UP000245081">
    <property type="component" value="Unassembled WGS sequence"/>
</dbReference>
<keyword evidence="6" id="KW-0413">Isomerase</keyword>
<proteinExistence type="inferred from homology"/>
<accession>A0A2R5F9V7</accession>
<protein>
    <recommendedName>
        <fullName evidence="3">peptidylprolyl isomerase</fullName>
        <ecNumber evidence="3">5.2.1.8</ecNumber>
    </recommendedName>
</protein>
<dbReference type="EC" id="5.2.1.8" evidence="3"/>
<keyword evidence="10" id="KW-1185">Reference proteome</keyword>
<dbReference type="NCBIfam" id="TIGR02925">
    <property type="entry name" value="cis_trans_EpsD"/>
    <property type="match status" value="1"/>
</dbReference>
<dbReference type="GO" id="GO:0003755">
    <property type="term" value="F:peptidyl-prolyl cis-trans isomerase activity"/>
    <property type="evidence" value="ECO:0007669"/>
    <property type="project" value="UniProtKB-KW"/>
</dbReference>
<evidence type="ECO:0000256" key="7">
    <source>
        <dbReference type="SAM" id="MobiDB-lite"/>
    </source>
</evidence>
<dbReference type="InterPro" id="IPR046357">
    <property type="entry name" value="PPIase_dom_sf"/>
</dbReference>
<evidence type="ECO:0000256" key="6">
    <source>
        <dbReference type="ARBA" id="ARBA00023235"/>
    </source>
</evidence>
<dbReference type="Pfam" id="PF13145">
    <property type="entry name" value="Rotamase_2"/>
    <property type="match status" value="1"/>
</dbReference>
<evidence type="ECO:0000256" key="3">
    <source>
        <dbReference type="ARBA" id="ARBA00013194"/>
    </source>
</evidence>
<feature type="compositionally biased region" description="Low complexity" evidence="7">
    <location>
        <begin position="301"/>
        <end position="312"/>
    </location>
</feature>
<dbReference type="Gene3D" id="3.10.50.40">
    <property type="match status" value="1"/>
</dbReference>
<sequence length="332" mass="36405">MKTQNLASPAQNLRKVLPLALLLVMTACSENKKPATQVVAKVNNDEISIHQVNNALAHIPNVPVDSVDKVKKDVLAKLVNQQLAVQQAEAQKIDRSPEVMMQIDEARREILTRAYLNRLVAGLPKPSEDEARKFYQSHPELFSDRHVYKLQEIALETPNPPVNELKTFAQGKSMEDIAAWLKKQNIAFTMHSGTRAAEQIPLSVLPQLAAFKDGQTGIFEPTPNSAVVMHLESSQAAPVDEKTALEKIPRYLANEQAKVAINNDLERLKTAAKIEYLGDFAAMSTNQASTQPPEMAEAEKSPPAAGPASAQPTNQQPKSETMNVEKAIAGLK</sequence>
<dbReference type="Gene3D" id="1.10.8.1040">
    <property type="match status" value="1"/>
</dbReference>
<feature type="compositionally biased region" description="Polar residues" evidence="7">
    <location>
        <begin position="313"/>
        <end position="322"/>
    </location>
</feature>
<evidence type="ECO:0000256" key="5">
    <source>
        <dbReference type="ARBA" id="ARBA00023110"/>
    </source>
</evidence>
<evidence type="ECO:0000256" key="1">
    <source>
        <dbReference type="ARBA" id="ARBA00000971"/>
    </source>
</evidence>
<dbReference type="PANTHER" id="PTHR47245:SF1">
    <property type="entry name" value="FOLDASE PROTEIN PRSA"/>
    <property type="match status" value="1"/>
</dbReference>
<dbReference type="InterPro" id="IPR050245">
    <property type="entry name" value="PrsA_foldase"/>
</dbReference>
<comment type="catalytic activity">
    <reaction evidence="1">
        <text>[protein]-peptidylproline (omega=180) = [protein]-peptidylproline (omega=0)</text>
        <dbReference type="Rhea" id="RHEA:16237"/>
        <dbReference type="Rhea" id="RHEA-COMP:10747"/>
        <dbReference type="Rhea" id="RHEA-COMP:10748"/>
        <dbReference type="ChEBI" id="CHEBI:83833"/>
        <dbReference type="ChEBI" id="CHEBI:83834"/>
        <dbReference type="EC" id="5.2.1.8"/>
    </reaction>
</comment>
<evidence type="ECO:0000313" key="9">
    <source>
        <dbReference type="EMBL" id="GBG14996.1"/>
    </source>
</evidence>
<dbReference type="PANTHER" id="PTHR47245">
    <property type="entry name" value="PEPTIDYLPROLYL ISOMERASE"/>
    <property type="match status" value="1"/>
</dbReference>
<evidence type="ECO:0000256" key="2">
    <source>
        <dbReference type="ARBA" id="ARBA00007656"/>
    </source>
</evidence>
<keyword evidence="4" id="KW-0732">Signal</keyword>
<dbReference type="InterPro" id="IPR027304">
    <property type="entry name" value="Trigger_fact/SurA_dom_sf"/>
</dbReference>
<organism evidence="9 10">
    <name type="scientific">Novimethylophilus kurashikiensis</name>
    <dbReference type="NCBI Taxonomy" id="1825523"/>
    <lineage>
        <taxon>Bacteria</taxon>
        <taxon>Pseudomonadati</taxon>
        <taxon>Pseudomonadota</taxon>
        <taxon>Betaproteobacteria</taxon>
        <taxon>Nitrosomonadales</taxon>
        <taxon>Methylophilaceae</taxon>
        <taxon>Novimethylophilus</taxon>
    </lineage>
</organism>
<dbReference type="InterPro" id="IPR014274">
    <property type="entry name" value="PPIase_EpsD"/>
</dbReference>
<evidence type="ECO:0000256" key="4">
    <source>
        <dbReference type="ARBA" id="ARBA00022729"/>
    </source>
</evidence>
<reference evidence="9 10" key="1">
    <citation type="journal article" date="2018" name="Environ. Microbiol.">
        <title>Isolation and genomic characterization of Novimethylophilus kurashikiensis gen. nov. sp. nov., a new lanthanide-dependent methylotrophic species of Methylophilaceae.</title>
        <authorList>
            <person name="Lv H."/>
            <person name="Sahin N."/>
            <person name="Tani A."/>
        </authorList>
    </citation>
    <scope>NUCLEOTIDE SEQUENCE [LARGE SCALE GENOMIC DNA]</scope>
    <source>
        <strain evidence="9 10">La2-4</strain>
    </source>
</reference>
<dbReference type="SUPFAM" id="SSF109998">
    <property type="entry name" value="Triger factor/SurA peptide-binding domain-like"/>
    <property type="match status" value="1"/>
</dbReference>
<evidence type="ECO:0000313" key="10">
    <source>
        <dbReference type="Proteomes" id="UP000245081"/>
    </source>
</evidence>
<feature type="region of interest" description="Disordered" evidence="7">
    <location>
        <begin position="286"/>
        <end position="332"/>
    </location>
</feature>
<dbReference type="InterPro" id="IPR000297">
    <property type="entry name" value="PPIase_PpiC"/>
</dbReference>
<dbReference type="RefSeq" id="WP_181376280.1">
    <property type="nucleotide sequence ID" value="NZ_BDOQ01000013.1"/>
</dbReference>
<name>A0A2R5F9V7_9PROT</name>
<dbReference type="Gene3D" id="1.10.4030.10">
    <property type="entry name" value="Porin chaperone SurA, peptide-binding domain"/>
    <property type="match status" value="1"/>
</dbReference>
<gene>
    <name evidence="9" type="ORF">NMK_2597</name>
</gene>
<evidence type="ECO:0000259" key="8">
    <source>
        <dbReference type="Pfam" id="PF13145"/>
    </source>
</evidence>
<comment type="similarity">
    <text evidence="2">Belongs to the PpiC/parvulin rotamase family.</text>
</comment>